<evidence type="ECO:0000256" key="4">
    <source>
        <dbReference type="ARBA" id="ARBA00022452"/>
    </source>
</evidence>
<dbReference type="Pfam" id="PF07715">
    <property type="entry name" value="Plug"/>
    <property type="match status" value="1"/>
</dbReference>
<gene>
    <name evidence="16" type="ORF">RB624_20260</name>
</gene>
<dbReference type="InterPro" id="IPR036942">
    <property type="entry name" value="Beta-barrel_TonB_sf"/>
</dbReference>
<dbReference type="RefSeq" id="WP_307779985.1">
    <property type="nucleotide sequence ID" value="NZ_JAVFKP010000005.1"/>
</dbReference>
<proteinExistence type="inferred from homology"/>
<evidence type="ECO:0000256" key="13">
    <source>
        <dbReference type="RuleBase" id="RU003357"/>
    </source>
</evidence>
<evidence type="ECO:0000259" key="15">
    <source>
        <dbReference type="SMART" id="SM00965"/>
    </source>
</evidence>
<dbReference type="Proteomes" id="UP001237592">
    <property type="component" value="Unassembled WGS sequence"/>
</dbReference>
<keyword evidence="4 12" id="KW-1134">Transmembrane beta strand</keyword>
<dbReference type="InterPro" id="IPR012910">
    <property type="entry name" value="Plug_dom"/>
</dbReference>
<organism evidence="16 17">
    <name type="scientific">Janthinobacterium lividum</name>
    <dbReference type="NCBI Taxonomy" id="29581"/>
    <lineage>
        <taxon>Bacteria</taxon>
        <taxon>Pseudomonadati</taxon>
        <taxon>Pseudomonadota</taxon>
        <taxon>Betaproteobacteria</taxon>
        <taxon>Burkholderiales</taxon>
        <taxon>Oxalobacteraceae</taxon>
        <taxon>Janthinobacterium</taxon>
    </lineage>
</organism>
<dbReference type="SMART" id="SM00965">
    <property type="entry name" value="STN"/>
    <property type="match status" value="1"/>
</dbReference>
<keyword evidence="9 12" id="KW-0472">Membrane</keyword>
<comment type="similarity">
    <text evidence="2 12 13">Belongs to the TonB-dependent receptor family.</text>
</comment>
<keyword evidence="5" id="KW-0406">Ion transport</keyword>
<evidence type="ECO:0000256" key="7">
    <source>
        <dbReference type="ARBA" id="ARBA00023004"/>
    </source>
</evidence>
<dbReference type="InterPro" id="IPR037066">
    <property type="entry name" value="Plug_dom_sf"/>
</dbReference>
<sequence length="834" mass="90668">MSPAIHSKPRIKRMAYAIQLVFIGSALLLNAQAPAMAQESAAAPAASQNIQDFQVPAGDLAAALRQVASQSRVILSFTPEQTRGKTSAGLSGRHDVLAALNGVLRGTGLKAERSANGSFVLRPADAAAGGEALSMMPEVSVKAQQDATEGSGTYVSPLPIATATPLGLSIRETPQSVSVITQQRMQDQGLNTIAQVMAQTPGITLFSLGSERSGFTSRGYAITNYQLDGVSTHSENLGLNAIPSQSLADMALYDRIEVLRGASGLMTGAGDASGAINMVRKKPTAQFQASVEGELGSYDERRAMADIAGPLNEARTVRGRLVTLYEEGDGIIDGYSRDKKVVYGVIEADLSADTKLTAGITHQRKRSNGSLSYLGFPLFYSNGAMTKLPRSFSPAAKSNRFGTNSTDLFATLEHALANDWKLKISANRVQSSQEERSVFMNVSTAFADQATGDGLRMSADYRDYQLQVNSVDVNVRGPFNAFGRQHELVLGMDYNEFQSTTDGRRDKDIQGAPVNLYRWNRMATPVFGNTFVTYDSTRRQASAYAASRFNLSERLKLIAGAKVLRYSENYISDAPEAQFFSASPASDSSVFTPYGGLVYDIDATHSTYASYSTIYQPQASQDRYGKLLAPREGKTYEAGVKSGWFDGRLNTSAALYLIRQKNLAETDPGHTLPGSNDPAFRTIKGADTKGIDLEATGALTPNWNVAASWSYSQTENAEGKAIQTTFPRHLVKLWTTYRLPGELNRLTIGGGMNWQSRVYSDIDAWQINSTLHWEQKAYSVASLMARYDVSDKLSATVNVANLFDKQYTASVSDWWYSGMYGPARKVSLKVRYQF</sequence>
<feature type="signal peptide" evidence="14">
    <location>
        <begin position="1"/>
        <end position="37"/>
    </location>
</feature>
<protein>
    <submittedName>
        <fullName evidence="16">TonB-dependent siderophore receptor</fullName>
    </submittedName>
</protein>
<dbReference type="NCBIfam" id="TIGR01783">
    <property type="entry name" value="TonB-siderophor"/>
    <property type="match status" value="1"/>
</dbReference>
<feature type="domain" description="Secretin/TonB short N-terminal" evidence="15">
    <location>
        <begin position="73"/>
        <end position="124"/>
    </location>
</feature>
<keyword evidence="8 13" id="KW-0798">TonB box</keyword>
<dbReference type="Pfam" id="PF00593">
    <property type="entry name" value="TonB_dep_Rec_b-barrel"/>
    <property type="match status" value="1"/>
</dbReference>
<dbReference type="InterPro" id="IPR010105">
    <property type="entry name" value="TonB_sidphr_rcpt"/>
</dbReference>
<dbReference type="InterPro" id="IPR039426">
    <property type="entry name" value="TonB-dep_rcpt-like"/>
</dbReference>
<name>A0ABU0XZA0_9BURK</name>
<evidence type="ECO:0000256" key="12">
    <source>
        <dbReference type="PROSITE-ProRule" id="PRU01360"/>
    </source>
</evidence>
<keyword evidence="6 12" id="KW-0812">Transmembrane</keyword>
<evidence type="ECO:0000256" key="3">
    <source>
        <dbReference type="ARBA" id="ARBA00022448"/>
    </source>
</evidence>
<evidence type="ECO:0000313" key="16">
    <source>
        <dbReference type="EMBL" id="MDQ4628225.1"/>
    </source>
</evidence>
<evidence type="ECO:0000256" key="11">
    <source>
        <dbReference type="ARBA" id="ARBA00023237"/>
    </source>
</evidence>
<dbReference type="Gene3D" id="3.55.50.30">
    <property type="match status" value="1"/>
</dbReference>
<keyword evidence="17" id="KW-1185">Reference proteome</keyword>
<dbReference type="PANTHER" id="PTHR32552">
    <property type="entry name" value="FERRICHROME IRON RECEPTOR-RELATED"/>
    <property type="match status" value="1"/>
</dbReference>
<dbReference type="CDD" id="cd01347">
    <property type="entry name" value="ligand_gated_channel"/>
    <property type="match status" value="1"/>
</dbReference>
<dbReference type="InterPro" id="IPR011662">
    <property type="entry name" value="Secretin/TonB_short_N"/>
</dbReference>
<evidence type="ECO:0000256" key="1">
    <source>
        <dbReference type="ARBA" id="ARBA00004571"/>
    </source>
</evidence>
<evidence type="ECO:0000256" key="6">
    <source>
        <dbReference type="ARBA" id="ARBA00022692"/>
    </source>
</evidence>
<comment type="subcellular location">
    <subcellularLocation>
        <location evidence="1 12">Cell outer membrane</location>
        <topology evidence="1 12">Multi-pass membrane protein</topology>
    </subcellularLocation>
</comment>
<dbReference type="Pfam" id="PF07660">
    <property type="entry name" value="STN"/>
    <property type="match status" value="1"/>
</dbReference>
<evidence type="ECO:0000256" key="2">
    <source>
        <dbReference type="ARBA" id="ARBA00009810"/>
    </source>
</evidence>
<evidence type="ECO:0000256" key="14">
    <source>
        <dbReference type="SAM" id="SignalP"/>
    </source>
</evidence>
<keyword evidence="11 12" id="KW-0998">Cell outer membrane</keyword>
<dbReference type="InterPro" id="IPR000531">
    <property type="entry name" value="Beta-barrel_TonB"/>
</dbReference>
<evidence type="ECO:0000256" key="5">
    <source>
        <dbReference type="ARBA" id="ARBA00022496"/>
    </source>
</evidence>
<evidence type="ECO:0000256" key="10">
    <source>
        <dbReference type="ARBA" id="ARBA00023170"/>
    </source>
</evidence>
<dbReference type="PROSITE" id="PS52016">
    <property type="entry name" value="TONB_DEPENDENT_REC_3"/>
    <property type="match status" value="1"/>
</dbReference>
<evidence type="ECO:0000313" key="17">
    <source>
        <dbReference type="Proteomes" id="UP001237592"/>
    </source>
</evidence>
<dbReference type="Gene3D" id="2.170.130.10">
    <property type="entry name" value="TonB-dependent receptor, plug domain"/>
    <property type="match status" value="1"/>
</dbReference>
<dbReference type="SUPFAM" id="SSF56935">
    <property type="entry name" value="Porins"/>
    <property type="match status" value="1"/>
</dbReference>
<evidence type="ECO:0000256" key="8">
    <source>
        <dbReference type="ARBA" id="ARBA00023077"/>
    </source>
</evidence>
<feature type="chain" id="PRO_5045566667" evidence="14">
    <location>
        <begin position="38"/>
        <end position="834"/>
    </location>
</feature>
<comment type="caution">
    <text evidence="16">The sequence shown here is derived from an EMBL/GenBank/DDBJ whole genome shotgun (WGS) entry which is preliminary data.</text>
</comment>
<evidence type="ECO:0000256" key="9">
    <source>
        <dbReference type="ARBA" id="ARBA00023136"/>
    </source>
</evidence>
<dbReference type="PANTHER" id="PTHR32552:SF74">
    <property type="entry name" value="HYDROXAMATE SIDEROPHORE RECEPTOR FHUE"/>
    <property type="match status" value="1"/>
</dbReference>
<reference evidence="16 17" key="1">
    <citation type="submission" date="2023-08" db="EMBL/GenBank/DDBJ databases">
        <title>Draft genome sequence of Janthinobacterium lividum.</title>
        <authorList>
            <person name="Chun B.H."/>
            <person name="Lee Y."/>
        </authorList>
    </citation>
    <scope>NUCLEOTIDE SEQUENCE [LARGE SCALE GENOMIC DNA]</scope>
    <source>
        <strain evidence="16 17">AMJK</strain>
    </source>
</reference>
<dbReference type="Gene3D" id="2.40.170.20">
    <property type="entry name" value="TonB-dependent receptor, beta-barrel domain"/>
    <property type="match status" value="1"/>
</dbReference>
<keyword evidence="7" id="KW-0408">Iron</keyword>
<keyword evidence="10 16" id="KW-0675">Receptor</keyword>
<keyword evidence="5" id="KW-0410">Iron transport</keyword>
<keyword evidence="14" id="KW-0732">Signal</keyword>
<keyword evidence="3 12" id="KW-0813">Transport</keyword>
<accession>A0ABU0XZA0</accession>
<dbReference type="EMBL" id="JAVFKP010000005">
    <property type="protein sequence ID" value="MDQ4628225.1"/>
    <property type="molecule type" value="Genomic_DNA"/>
</dbReference>